<evidence type="ECO:0000256" key="1">
    <source>
        <dbReference type="SAM" id="SignalP"/>
    </source>
</evidence>
<dbReference type="Proteomes" id="UP000769617">
    <property type="component" value="Unassembled WGS sequence"/>
</dbReference>
<comment type="caution">
    <text evidence="2">The sequence shown here is derived from an EMBL/GenBank/DDBJ whole genome shotgun (WGS) entry which is preliminary data.</text>
</comment>
<dbReference type="InterPro" id="IPR021647">
    <property type="entry name" value="CusF_Ec"/>
</dbReference>
<reference evidence="2 3" key="1">
    <citation type="submission" date="2021-07" db="EMBL/GenBank/DDBJ databases">
        <authorList>
            <person name="So Y."/>
        </authorList>
    </citation>
    <scope>NUCLEOTIDE SEQUENCE [LARGE SCALE GENOMIC DNA]</scope>
    <source>
        <strain evidence="2 3">Y3S6</strain>
    </source>
</reference>
<dbReference type="Pfam" id="PF11604">
    <property type="entry name" value="CusF_Ec"/>
    <property type="match status" value="1"/>
</dbReference>
<keyword evidence="3" id="KW-1185">Reference proteome</keyword>
<evidence type="ECO:0000313" key="2">
    <source>
        <dbReference type="EMBL" id="MBW6392447.1"/>
    </source>
</evidence>
<name>A0ABS6ZSM1_9GAMM</name>
<feature type="chain" id="PRO_5046276000" evidence="1">
    <location>
        <begin position="19"/>
        <end position="111"/>
    </location>
</feature>
<keyword evidence="1" id="KW-0732">Signal</keyword>
<sequence>MRYTTVATSLLLAGLAVASDEHGHGDMAMNGQQVMRTAEGVGTVQSVADDGASVTLAHEPIAELRWPAMTMAIALADPVLAGQVKVEDRVRFVLRQVGETAYEIVSLEAVD</sequence>
<organism evidence="2 3">
    <name type="scientific">Billgrantia antri</name>
    <dbReference type="NCBI Taxonomy" id="2846777"/>
    <lineage>
        <taxon>Bacteria</taxon>
        <taxon>Pseudomonadati</taxon>
        <taxon>Pseudomonadota</taxon>
        <taxon>Gammaproteobacteria</taxon>
        <taxon>Oceanospirillales</taxon>
        <taxon>Halomonadaceae</taxon>
        <taxon>Billgrantia</taxon>
    </lineage>
</organism>
<protein>
    <submittedName>
        <fullName evidence="2">Copper-binding protein</fullName>
    </submittedName>
</protein>
<dbReference type="EMBL" id="JAHYCA010000005">
    <property type="protein sequence ID" value="MBW6392447.1"/>
    <property type="molecule type" value="Genomic_DNA"/>
</dbReference>
<dbReference type="Gene3D" id="2.40.50.320">
    <property type="entry name" value="Copper binding periplasmic protein CusF"/>
    <property type="match status" value="1"/>
</dbReference>
<evidence type="ECO:0000313" key="3">
    <source>
        <dbReference type="Proteomes" id="UP000769617"/>
    </source>
</evidence>
<dbReference type="InterPro" id="IPR042230">
    <property type="entry name" value="CusF_sf"/>
</dbReference>
<proteinExistence type="predicted"/>
<feature type="signal peptide" evidence="1">
    <location>
        <begin position="1"/>
        <end position="18"/>
    </location>
</feature>
<dbReference type="RefSeq" id="WP_209477288.1">
    <property type="nucleotide sequence ID" value="NZ_JAHYCA010000005.1"/>
</dbReference>
<gene>
    <name evidence="2" type="ORF">KPL81_14940</name>
</gene>
<accession>A0ABS6ZSM1</accession>